<comment type="caution">
    <text evidence="3">The sequence shown here is derived from an EMBL/GenBank/DDBJ whole genome shotgun (WGS) entry which is preliminary data.</text>
</comment>
<proteinExistence type="predicted"/>
<feature type="region of interest" description="Disordered" evidence="2">
    <location>
        <begin position="40"/>
        <end position="63"/>
    </location>
</feature>
<dbReference type="Pfam" id="PF07362">
    <property type="entry name" value="CcdA"/>
    <property type="match status" value="1"/>
</dbReference>
<protein>
    <submittedName>
        <fullName evidence="3">Type II toxin-antitoxin system CcdA family antitoxin</fullName>
    </submittedName>
</protein>
<keyword evidence="4" id="KW-1185">Reference proteome</keyword>
<dbReference type="Proteomes" id="UP001597186">
    <property type="component" value="Unassembled WGS sequence"/>
</dbReference>
<accession>A0ABW4ELH2</accession>
<dbReference type="InterPro" id="IPR009956">
    <property type="entry name" value="Post-segregation_anti-tox_CcdA"/>
</dbReference>
<organism evidence="3 4">
    <name type="scientific">Lacimonas salitolerans</name>
    <dbReference type="NCBI Taxonomy" id="1323750"/>
    <lineage>
        <taxon>Bacteria</taxon>
        <taxon>Pseudomonadati</taxon>
        <taxon>Pseudomonadota</taxon>
        <taxon>Alphaproteobacteria</taxon>
        <taxon>Rhodobacterales</taxon>
        <taxon>Paracoccaceae</taxon>
        <taxon>Lacimonas</taxon>
    </lineage>
</organism>
<evidence type="ECO:0000256" key="2">
    <source>
        <dbReference type="SAM" id="MobiDB-lite"/>
    </source>
</evidence>
<evidence type="ECO:0000256" key="1">
    <source>
        <dbReference type="ARBA" id="ARBA00022649"/>
    </source>
</evidence>
<evidence type="ECO:0000313" key="3">
    <source>
        <dbReference type="EMBL" id="MFD1510764.1"/>
    </source>
</evidence>
<keyword evidence="1" id="KW-1277">Toxin-antitoxin system</keyword>
<name>A0ABW4ELH2_9RHOB</name>
<evidence type="ECO:0000313" key="4">
    <source>
        <dbReference type="Proteomes" id="UP001597186"/>
    </source>
</evidence>
<reference evidence="4" key="1">
    <citation type="journal article" date="2019" name="Int. J. Syst. Evol. Microbiol.">
        <title>The Global Catalogue of Microorganisms (GCM) 10K type strain sequencing project: providing services to taxonomists for standard genome sequencing and annotation.</title>
        <authorList>
            <consortium name="The Broad Institute Genomics Platform"/>
            <consortium name="The Broad Institute Genome Sequencing Center for Infectious Disease"/>
            <person name="Wu L."/>
            <person name="Ma J."/>
        </authorList>
    </citation>
    <scope>NUCLEOTIDE SEQUENCE [LARGE SCALE GENOMIC DNA]</scope>
    <source>
        <strain evidence="4">CGMCC 1.12477</strain>
    </source>
</reference>
<dbReference type="RefSeq" id="WP_379917256.1">
    <property type="nucleotide sequence ID" value="NZ_JBHUDD010000142.1"/>
</dbReference>
<gene>
    <name evidence="3" type="ORF">ACFTOW_15365</name>
</gene>
<sequence>MRVKVSVTLSADLVDEARRLGLNMSRIVEAELRREVAAERLRRQADRAEDREGDGTGSSTGET</sequence>
<feature type="compositionally biased region" description="Basic and acidic residues" evidence="2">
    <location>
        <begin position="40"/>
        <end position="54"/>
    </location>
</feature>
<dbReference type="EMBL" id="JBHUDD010000142">
    <property type="protein sequence ID" value="MFD1510764.1"/>
    <property type="molecule type" value="Genomic_DNA"/>
</dbReference>